<dbReference type="Proteomes" id="UP000319700">
    <property type="component" value="Unassembled WGS sequence"/>
</dbReference>
<keyword evidence="1" id="KW-0805">Transcription regulation</keyword>
<evidence type="ECO:0000259" key="4">
    <source>
        <dbReference type="Pfam" id="PF00717"/>
    </source>
</evidence>
<dbReference type="PANTHER" id="PTHR40661:SF1">
    <property type="entry name" value="HTH CRO_C1-TYPE DOMAIN-CONTAINING PROTEIN"/>
    <property type="match status" value="1"/>
</dbReference>
<dbReference type="CDD" id="cd06462">
    <property type="entry name" value="Peptidase_S24_S26"/>
    <property type="match status" value="1"/>
</dbReference>
<keyword evidence="3" id="KW-0804">Transcription</keyword>
<comment type="caution">
    <text evidence="5">The sequence shown here is derived from an EMBL/GenBank/DDBJ whole genome shotgun (WGS) entry which is preliminary data.</text>
</comment>
<dbReference type="AlphaFoldDB" id="A0A502EM15"/>
<evidence type="ECO:0000313" key="6">
    <source>
        <dbReference type="Proteomes" id="UP000319700"/>
    </source>
</evidence>
<reference evidence="5 6" key="1">
    <citation type="journal article" date="2019" name="Environ. Microbiol.">
        <title>Species interactions and distinct microbial communities in high Arctic permafrost affected cryosols are associated with the CH4 and CO2 gas fluxes.</title>
        <authorList>
            <person name="Altshuler I."/>
            <person name="Hamel J."/>
            <person name="Turney S."/>
            <person name="Magnuson E."/>
            <person name="Levesque R."/>
            <person name="Greer C."/>
            <person name="Whyte L.G."/>
        </authorList>
    </citation>
    <scope>NUCLEOTIDE SEQUENCE [LARGE SCALE GENOMIC DNA]</scope>
    <source>
        <strain evidence="5 6">42</strain>
    </source>
</reference>
<evidence type="ECO:0000256" key="1">
    <source>
        <dbReference type="ARBA" id="ARBA00023015"/>
    </source>
</evidence>
<dbReference type="OrthoDB" id="796548at2"/>
<protein>
    <recommendedName>
        <fullName evidence="4">Peptidase S24/S26A/S26B/S26C domain-containing protein</fullName>
    </recommendedName>
</protein>
<dbReference type="PANTHER" id="PTHR40661">
    <property type="match status" value="1"/>
</dbReference>
<keyword evidence="2" id="KW-0238">DNA-binding</keyword>
<dbReference type="InterPro" id="IPR015927">
    <property type="entry name" value="Peptidase_S24_S26A/B/C"/>
</dbReference>
<dbReference type="Pfam" id="PF00717">
    <property type="entry name" value="Peptidase_S24"/>
    <property type="match status" value="1"/>
</dbReference>
<dbReference type="RefSeq" id="WP_140509867.1">
    <property type="nucleotide sequence ID" value="NZ_RCZH01000013.1"/>
</dbReference>
<dbReference type="Gene3D" id="2.10.109.10">
    <property type="entry name" value="Umud Fragment, subunit A"/>
    <property type="match status" value="1"/>
</dbReference>
<dbReference type="GO" id="GO:0003677">
    <property type="term" value="F:DNA binding"/>
    <property type="evidence" value="ECO:0007669"/>
    <property type="project" value="UniProtKB-KW"/>
</dbReference>
<accession>A0A502EM15</accession>
<gene>
    <name evidence="5" type="ORF">EAH81_18720</name>
</gene>
<evidence type="ECO:0000313" key="5">
    <source>
        <dbReference type="EMBL" id="TPG37526.1"/>
    </source>
</evidence>
<organism evidence="5 6">
    <name type="scientific">Flavobacterium pectinovorum</name>
    <dbReference type="NCBI Taxonomy" id="29533"/>
    <lineage>
        <taxon>Bacteria</taxon>
        <taxon>Pseudomonadati</taxon>
        <taxon>Bacteroidota</taxon>
        <taxon>Flavobacteriia</taxon>
        <taxon>Flavobacteriales</taxon>
        <taxon>Flavobacteriaceae</taxon>
        <taxon>Flavobacterium</taxon>
    </lineage>
</organism>
<evidence type="ECO:0000256" key="3">
    <source>
        <dbReference type="ARBA" id="ARBA00023163"/>
    </source>
</evidence>
<sequence length="244" mass="27697">MKAIERFYQYLEYKGIKSTRFEKDNGLSNGYLGTQLKRNGNLGEEILNKLINNCLDINPAWLLTGKGSMVKTDNYAQNLNRDDSNYLEEQSPVFAATKSKKLQKPSIPLYNIETATSAATIFSDENSEEFIDEITIPNLPKCDGAVYISSDSMYPLLKSGDIVIYKKIAATIENIYWGEMYLISLLNADKEEYVMVKWIQKSEKGDEFVKLVSENKFHESKDFHIDTITGLALVKASIRINTTL</sequence>
<evidence type="ECO:0000256" key="2">
    <source>
        <dbReference type="ARBA" id="ARBA00023125"/>
    </source>
</evidence>
<name>A0A502EM15_9FLAO</name>
<feature type="domain" description="Peptidase S24/S26A/S26B/S26C" evidence="4">
    <location>
        <begin position="123"/>
        <end position="225"/>
    </location>
</feature>
<proteinExistence type="predicted"/>
<keyword evidence="6" id="KW-1185">Reference proteome</keyword>
<dbReference type="EMBL" id="RCZH01000013">
    <property type="protein sequence ID" value="TPG37526.1"/>
    <property type="molecule type" value="Genomic_DNA"/>
</dbReference>